<dbReference type="PANTHER" id="PTHR21367">
    <property type="entry name" value="ARGININE-TRNA-PROTEIN TRANSFERASE 1"/>
    <property type="match status" value="1"/>
</dbReference>
<reference evidence="2 3" key="1">
    <citation type="submission" date="2016-04" db="EMBL/GenBank/DDBJ databases">
        <title>The genome of Intoshia linei affirms orthonectids as highly simplified spiralians.</title>
        <authorList>
            <person name="Mikhailov K.V."/>
            <person name="Slusarev G.S."/>
            <person name="Nikitin M.A."/>
            <person name="Logacheva M.D."/>
            <person name="Penin A."/>
            <person name="Aleoshin V."/>
            <person name="Panchin Y.V."/>
        </authorList>
    </citation>
    <scope>NUCLEOTIDE SEQUENCE [LARGE SCALE GENOMIC DNA]</scope>
    <source>
        <strain evidence="2">Intl2013</strain>
        <tissue evidence="2">Whole animal</tissue>
    </source>
</reference>
<dbReference type="PANTHER" id="PTHR21367:SF1">
    <property type="entry name" value="ARGINYL-TRNA--PROTEIN TRANSFERASE 1"/>
    <property type="match status" value="1"/>
</dbReference>
<evidence type="ECO:0000313" key="2">
    <source>
        <dbReference type="EMBL" id="OAF65565.1"/>
    </source>
</evidence>
<keyword evidence="3" id="KW-1185">Reference proteome</keyword>
<organism evidence="2 3">
    <name type="scientific">Intoshia linei</name>
    <dbReference type="NCBI Taxonomy" id="1819745"/>
    <lineage>
        <taxon>Eukaryota</taxon>
        <taxon>Metazoa</taxon>
        <taxon>Spiralia</taxon>
        <taxon>Lophotrochozoa</taxon>
        <taxon>Mesozoa</taxon>
        <taxon>Orthonectida</taxon>
        <taxon>Rhopaluridae</taxon>
        <taxon>Intoshia</taxon>
    </lineage>
</organism>
<gene>
    <name evidence="2" type="ORF">A3Q56_06694</name>
</gene>
<feature type="domain" description="N-end rule aminoacyl transferase C-terminal" evidence="1">
    <location>
        <begin position="120"/>
        <end position="207"/>
    </location>
</feature>
<accession>A0A177AU98</accession>
<proteinExistence type="predicted"/>
<dbReference type="OrthoDB" id="74183at2759"/>
<evidence type="ECO:0000313" key="3">
    <source>
        <dbReference type="Proteomes" id="UP000078046"/>
    </source>
</evidence>
<dbReference type="GO" id="GO:0005737">
    <property type="term" value="C:cytoplasm"/>
    <property type="evidence" value="ECO:0007669"/>
    <property type="project" value="TreeGrafter"/>
</dbReference>
<protein>
    <recommendedName>
        <fullName evidence="1">N-end rule aminoacyl transferase C-terminal domain-containing protein</fullName>
    </recommendedName>
</protein>
<evidence type="ECO:0000259" key="1">
    <source>
        <dbReference type="Pfam" id="PF04377"/>
    </source>
</evidence>
<dbReference type="GO" id="GO:0004057">
    <property type="term" value="F:arginyl-tRNA--protein transferase activity"/>
    <property type="evidence" value="ECO:0007669"/>
    <property type="project" value="InterPro"/>
</dbReference>
<dbReference type="Proteomes" id="UP000078046">
    <property type="component" value="Unassembled WGS sequence"/>
</dbReference>
<dbReference type="EMBL" id="LWCA01001238">
    <property type="protein sequence ID" value="OAF65565.1"/>
    <property type="molecule type" value="Genomic_DNA"/>
</dbReference>
<dbReference type="AlphaFoldDB" id="A0A177AU98"/>
<dbReference type="Pfam" id="PF04377">
    <property type="entry name" value="ATE_C"/>
    <property type="match status" value="1"/>
</dbReference>
<dbReference type="InterPro" id="IPR030700">
    <property type="entry name" value="N-end_Aminoacyl_Trfase"/>
</dbReference>
<dbReference type="InterPro" id="IPR007472">
    <property type="entry name" value="N-end_Aminoacyl_Trfase_C"/>
</dbReference>
<name>A0A177AU98_9BILA</name>
<comment type="caution">
    <text evidence="2">The sequence shown here is derived from an EMBL/GenBank/DDBJ whole genome shotgun (WGS) entry which is preliminary data.</text>
</comment>
<sequence>MESKISIITPIKPSTSECPYCHSHENITDGFATYKMHPDTYEQLINAGWRRPFPIRIEVERFKLSKQNRKMIRKFNQELRIKLYNSKQLFDFDINIKDSDFSVEIIKCSDLLNNEELMLEIYNVYQKYENEIHSHSTKYASFQNSLVQSPLAEINNANIKNFKGYGSFHSIYRYKSEIIADEVLDVLPQTISSVYFVYDPKYKHLSIAHVMRNDLLFIKFAFLPKNTTSVLQPMDMGIRNYITNYISMAAVETFL</sequence>